<evidence type="ECO:0000256" key="3">
    <source>
        <dbReference type="ARBA" id="ARBA00023163"/>
    </source>
</evidence>
<dbReference type="CDD" id="cd00090">
    <property type="entry name" value="HTH_ARSR"/>
    <property type="match status" value="1"/>
</dbReference>
<organism evidence="5 6">
    <name type="scientific">Halosimplex rubrum</name>
    <dbReference type="NCBI Taxonomy" id="869889"/>
    <lineage>
        <taxon>Archaea</taxon>
        <taxon>Methanobacteriati</taxon>
        <taxon>Methanobacteriota</taxon>
        <taxon>Stenosarchaea group</taxon>
        <taxon>Halobacteria</taxon>
        <taxon>Halobacteriales</taxon>
        <taxon>Haloarculaceae</taxon>
        <taxon>Halosimplex</taxon>
    </lineage>
</organism>
<dbReference type="GeneID" id="56078809"/>
<dbReference type="SUPFAM" id="SSF116726">
    <property type="entry name" value="TrkA C-terminal domain-like"/>
    <property type="match status" value="1"/>
</dbReference>
<dbReference type="InterPro" id="IPR036390">
    <property type="entry name" value="WH_DNA-bd_sf"/>
</dbReference>
<dbReference type="SUPFAM" id="SSF46785">
    <property type="entry name" value="Winged helix' DNA-binding domain"/>
    <property type="match status" value="1"/>
</dbReference>
<evidence type="ECO:0000259" key="4">
    <source>
        <dbReference type="PROSITE" id="PS50956"/>
    </source>
</evidence>
<dbReference type="PANTHER" id="PTHR30154:SF34">
    <property type="entry name" value="TRANSCRIPTIONAL REGULATOR AZLB"/>
    <property type="match status" value="1"/>
</dbReference>
<dbReference type="InterPro" id="IPR019887">
    <property type="entry name" value="Tscrpt_reg_AsnC/Lrp_C"/>
</dbReference>
<dbReference type="InterPro" id="IPR019888">
    <property type="entry name" value="Tscrpt_reg_AsnC-like"/>
</dbReference>
<keyword evidence="6" id="KW-1185">Reference proteome</keyword>
<dbReference type="KEGG" id="hrr:HZS55_13060"/>
<dbReference type="InterPro" id="IPR036721">
    <property type="entry name" value="RCK_C_sf"/>
</dbReference>
<dbReference type="SMART" id="SM00344">
    <property type="entry name" value="HTH_ASNC"/>
    <property type="match status" value="1"/>
</dbReference>
<dbReference type="OrthoDB" id="6762at2157"/>
<dbReference type="InterPro" id="IPR011991">
    <property type="entry name" value="ArsR-like_HTH"/>
</dbReference>
<dbReference type="PRINTS" id="PR00033">
    <property type="entry name" value="HTHASNC"/>
</dbReference>
<dbReference type="PROSITE" id="PS50956">
    <property type="entry name" value="HTH_ASNC_2"/>
    <property type="match status" value="1"/>
</dbReference>
<protein>
    <submittedName>
        <fullName evidence="5">Lrp/AsnC family transcriptional regulator</fullName>
    </submittedName>
</protein>
<dbReference type="InterPro" id="IPR036388">
    <property type="entry name" value="WH-like_DNA-bd_sf"/>
</dbReference>
<dbReference type="AlphaFoldDB" id="A0A7D5P177"/>
<dbReference type="EMBL" id="CP058910">
    <property type="protein sequence ID" value="QLH78177.1"/>
    <property type="molecule type" value="Genomic_DNA"/>
</dbReference>
<proteinExistence type="predicted"/>
<keyword evidence="3" id="KW-0804">Transcription</keyword>
<dbReference type="InterPro" id="IPR000485">
    <property type="entry name" value="AsnC-type_HTH_dom"/>
</dbReference>
<dbReference type="Pfam" id="PF01037">
    <property type="entry name" value="AsnC_trans_reg"/>
    <property type="match status" value="1"/>
</dbReference>
<feature type="domain" description="HTH asnC-type" evidence="4">
    <location>
        <begin position="5"/>
        <end position="68"/>
    </location>
</feature>
<dbReference type="SUPFAM" id="SSF54909">
    <property type="entry name" value="Dimeric alpha+beta barrel"/>
    <property type="match status" value="1"/>
</dbReference>
<evidence type="ECO:0000313" key="6">
    <source>
        <dbReference type="Proteomes" id="UP000509667"/>
    </source>
</evidence>
<evidence type="ECO:0000256" key="1">
    <source>
        <dbReference type="ARBA" id="ARBA00023015"/>
    </source>
</evidence>
<sequence>MTDRFDEIDRRIVYMLAEEARHTSAPDIAAEVDVSPATIRNRIRRLEAEGVIEGYHAQIDYEKLGGRLTNLFLCTASATDRKRFAQRVLDIPGVVNVREIMTGDEDLHVTVVGRDMADIRRISREIAAIGVHIDDEDLLHREHFQPYEPFGSDGDDPAKPVTGIADISEDADVVEVQVGADAPIVGKTLENAASEGLLDRDVLVVSLDSDEGEDGVTPDGTTAVSGGETVTLFSRTGLAEETLRVFTGR</sequence>
<dbReference type="GO" id="GO:0005829">
    <property type="term" value="C:cytosol"/>
    <property type="evidence" value="ECO:0007669"/>
    <property type="project" value="TreeGrafter"/>
</dbReference>
<keyword evidence="2" id="KW-0238">DNA-binding</keyword>
<dbReference type="InterPro" id="IPR011008">
    <property type="entry name" value="Dimeric_a/b-barrel"/>
</dbReference>
<evidence type="ECO:0000256" key="2">
    <source>
        <dbReference type="ARBA" id="ARBA00023125"/>
    </source>
</evidence>
<dbReference type="Proteomes" id="UP000509667">
    <property type="component" value="Chromosome"/>
</dbReference>
<gene>
    <name evidence="5" type="ORF">HZS55_13060</name>
</gene>
<dbReference type="Gene3D" id="3.30.70.920">
    <property type="match status" value="1"/>
</dbReference>
<reference evidence="5 6" key="1">
    <citation type="submission" date="2020-07" db="EMBL/GenBank/DDBJ databases">
        <title>Halosimplex pelagicum sp. nov. and Halosimplex rubrum sp. nov., isolated from salted brown alga Laminaria, and emended description of the genus Halosimplex.</title>
        <authorList>
            <person name="Cui H."/>
        </authorList>
    </citation>
    <scope>NUCLEOTIDE SEQUENCE [LARGE SCALE GENOMIC DNA]</scope>
    <source>
        <strain evidence="5 6">R27</strain>
    </source>
</reference>
<dbReference type="Gene3D" id="3.30.70.1450">
    <property type="entry name" value="Regulator of K+ conductance, C-terminal domain"/>
    <property type="match status" value="1"/>
</dbReference>
<dbReference type="Gene3D" id="1.10.10.10">
    <property type="entry name" value="Winged helix-like DNA-binding domain superfamily/Winged helix DNA-binding domain"/>
    <property type="match status" value="1"/>
</dbReference>
<dbReference type="GO" id="GO:0043200">
    <property type="term" value="P:response to amino acid"/>
    <property type="evidence" value="ECO:0007669"/>
    <property type="project" value="TreeGrafter"/>
</dbReference>
<keyword evidence="1" id="KW-0805">Transcription regulation</keyword>
<name>A0A7D5P177_9EURY</name>
<accession>A0A7D5P177</accession>
<evidence type="ECO:0000313" key="5">
    <source>
        <dbReference type="EMBL" id="QLH78177.1"/>
    </source>
</evidence>
<dbReference type="Pfam" id="PF13412">
    <property type="entry name" value="HTH_24"/>
    <property type="match status" value="1"/>
</dbReference>
<dbReference type="GO" id="GO:0043565">
    <property type="term" value="F:sequence-specific DNA binding"/>
    <property type="evidence" value="ECO:0007669"/>
    <property type="project" value="InterPro"/>
</dbReference>
<dbReference type="RefSeq" id="WP_179908099.1">
    <property type="nucleotide sequence ID" value="NZ_CP058910.1"/>
</dbReference>
<dbReference type="GO" id="GO:0006813">
    <property type="term" value="P:potassium ion transport"/>
    <property type="evidence" value="ECO:0007669"/>
    <property type="project" value="InterPro"/>
</dbReference>
<dbReference type="PANTHER" id="PTHR30154">
    <property type="entry name" value="LEUCINE-RESPONSIVE REGULATORY PROTEIN"/>
    <property type="match status" value="1"/>
</dbReference>